<dbReference type="PANTHER" id="PTHR31302">
    <property type="entry name" value="TRANSMEMBRANE PROTEIN WITH METALLOPHOSPHOESTERASE DOMAIN-RELATED"/>
    <property type="match status" value="1"/>
</dbReference>
<evidence type="ECO:0000256" key="3">
    <source>
        <dbReference type="SAM" id="Phobius"/>
    </source>
</evidence>
<feature type="domain" description="Calcineurin-like phosphoesterase" evidence="4">
    <location>
        <begin position="189"/>
        <end position="371"/>
    </location>
</feature>
<protein>
    <submittedName>
        <fullName evidence="5">Metallophosphoesterase</fullName>
    </submittedName>
</protein>
<dbReference type="GO" id="GO:0016020">
    <property type="term" value="C:membrane"/>
    <property type="evidence" value="ECO:0007669"/>
    <property type="project" value="GOC"/>
</dbReference>
<keyword evidence="1" id="KW-0479">Metal-binding</keyword>
<dbReference type="Gene3D" id="3.60.21.10">
    <property type="match status" value="1"/>
</dbReference>
<keyword evidence="6" id="KW-1185">Reference proteome</keyword>
<dbReference type="GO" id="GO:0008758">
    <property type="term" value="F:UDP-2,3-diacylglucosamine hydrolase activity"/>
    <property type="evidence" value="ECO:0007669"/>
    <property type="project" value="TreeGrafter"/>
</dbReference>
<proteinExistence type="predicted"/>
<dbReference type="SUPFAM" id="SSF56300">
    <property type="entry name" value="Metallo-dependent phosphatases"/>
    <property type="match status" value="1"/>
</dbReference>
<evidence type="ECO:0000313" key="6">
    <source>
        <dbReference type="Proteomes" id="UP000270046"/>
    </source>
</evidence>
<evidence type="ECO:0000259" key="4">
    <source>
        <dbReference type="Pfam" id="PF00149"/>
    </source>
</evidence>
<sequence>MILKALSLLLWIIIELLVDRYVLQGIHGAFPKWRLFKLKAFAIFYWGCSAAVVAALLTGAYASFAGTGVRAGCLLATFLLLICKAVFIVFVFADDIRRKIVSNKKKNSQITTATSLQNTATTTETTAIATETTATEKIPRSEFLLKAGLLAAAVPLAAIKKAMPKGSYDYHVLYQTMYLPNLPKAFDGLRVGQISDIHSGSFYNKTAVLGGVEMLLKEKTDVIFFTGDLVNGEATEMTDYQDIFSKVKAPLGVFSTLGNHDYGDYGDWSNIVDKKRNHRDLIATHKNMGWDLLLNENRRLKVDGEEIGILGIENWSEYSRFPKYGRMDLATKNTDDLPVKLLLSHDPSHWRAEVLPKYPQIDAMFAGHTHGMQFGVRTEHFQLSPITYVYNEWAGHYQENMQQLYVNVGFGFVGLTGRVGILPEITIFTLKAGPDPSLPVS</sequence>
<evidence type="ECO:0000256" key="1">
    <source>
        <dbReference type="ARBA" id="ARBA00022723"/>
    </source>
</evidence>
<accession>A0A494VWL2</accession>
<dbReference type="OrthoDB" id="9780884at2"/>
<dbReference type="InterPro" id="IPR051158">
    <property type="entry name" value="Metallophosphoesterase_sf"/>
</dbReference>
<dbReference type="AlphaFoldDB" id="A0A494VWL2"/>
<organism evidence="5 6">
    <name type="scientific">Mucilaginibacter celer</name>
    <dbReference type="NCBI Taxonomy" id="2305508"/>
    <lineage>
        <taxon>Bacteria</taxon>
        <taxon>Pseudomonadati</taxon>
        <taxon>Bacteroidota</taxon>
        <taxon>Sphingobacteriia</taxon>
        <taxon>Sphingobacteriales</taxon>
        <taxon>Sphingobacteriaceae</taxon>
        <taxon>Mucilaginibacter</taxon>
    </lineage>
</organism>
<dbReference type="GO" id="GO:0009245">
    <property type="term" value="P:lipid A biosynthetic process"/>
    <property type="evidence" value="ECO:0007669"/>
    <property type="project" value="TreeGrafter"/>
</dbReference>
<dbReference type="EMBL" id="CP032869">
    <property type="protein sequence ID" value="AYL98779.1"/>
    <property type="molecule type" value="Genomic_DNA"/>
</dbReference>
<feature type="transmembrane region" description="Helical" evidence="3">
    <location>
        <begin position="43"/>
        <end position="63"/>
    </location>
</feature>
<dbReference type="RefSeq" id="WP_119407047.1">
    <property type="nucleotide sequence ID" value="NZ_CP032869.1"/>
</dbReference>
<name>A0A494VWL2_9SPHI</name>
<dbReference type="InterPro" id="IPR004843">
    <property type="entry name" value="Calcineurin-like_PHP"/>
</dbReference>
<dbReference type="KEGG" id="muh:HYN43_027460"/>
<feature type="transmembrane region" description="Helical" evidence="3">
    <location>
        <begin position="6"/>
        <end position="23"/>
    </location>
</feature>
<keyword evidence="2" id="KW-0378">Hydrolase</keyword>
<evidence type="ECO:0000256" key="2">
    <source>
        <dbReference type="ARBA" id="ARBA00022801"/>
    </source>
</evidence>
<dbReference type="PANTHER" id="PTHR31302:SF31">
    <property type="entry name" value="PHOSPHODIESTERASE YAEI"/>
    <property type="match status" value="1"/>
</dbReference>
<dbReference type="Proteomes" id="UP000270046">
    <property type="component" value="Chromosome"/>
</dbReference>
<keyword evidence="3" id="KW-0812">Transmembrane</keyword>
<evidence type="ECO:0000313" key="5">
    <source>
        <dbReference type="EMBL" id="AYL98779.1"/>
    </source>
</evidence>
<keyword evidence="3" id="KW-0472">Membrane</keyword>
<reference evidence="5 6" key="1">
    <citation type="submission" date="2018-10" db="EMBL/GenBank/DDBJ databases">
        <title>Genome sequencing of Mucilaginibacter sp. HYN0043.</title>
        <authorList>
            <person name="Kim M."/>
            <person name="Yi H."/>
        </authorList>
    </citation>
    <scope>NUCLEOTIDE SEQUENCE [LARGE SCALE GENOMIC DNA]</scope>
    <source>
        <strain evidence="5 6">HYN0043</strain>
    </source>
</reference>
<keyword evidence="3" id="KW-1133">Transmembrane helix</keyword>
<dbReference type="GO" id="GO:0046872">
    <property type="term" value="F:metal ion binding"/>
    <property type="evidence" value="ECO:0007669"/>
    <property type="project" value="UniProtKB-KW"/>
</dbReference>
<dbReference type="InterPro" id="IPR029052">
    <property type="entry name" value="Metallo-depent_PP-like"/>
</dbReference>
<feature type="transmembrane region" description="Helical" evidence="3">
    <location>
        <begin position="69"/>
        <end position="93"/>
    </location>
</feature>
<gene>
    <name evidence="5" type="ORF">HYN43_027460</name>
</gene>
<dbReference type="Pfam" id="PF00149">
    <property type="entry name" value="Metallophos"/>
    <property type="match status" value="1"/>
</dbReference>